<dbReference type="InParanoid" id="C3YSW4"/>
<evidence type="ECO:0000313" key="4">
    <source>
        <dbReference type="EMBL" id="EEN56628.1"/>
    </source>
</evidence>
<dbReference type="Pfam" id="PF01436">
    <property type="entry name" value="NHL"/>
    <property type="match status" value="1"/>
</dbReference>
<dbReference type="EMBL" id="GG666550">
    <property type="protein sequence ID" value="EEN56628.1"/>
    <property type="molecule type" value="Genomic_DNA"/>
</dbReference>
<dbReference type="PANTHER" id="PTHR24104">
    <property type="entry name" value="E3 UBIQUITIN-PROTEIN LIGASE NHLRC1-RELATED"/>
    <property type="match status" value="1"/>
</dbReference>
<dbReference type="AlphaFoldDB" id="C3YSW4"/>
<accession>C3YSW4</accession>
<dbReference type="InterPro" id="IPR011042">
    <property type="entry name" value="6-blade_b-propeller_TolB-like"/>
</dbReference>
<dbReference type="PROSITE" id="PS51125">
    <property type="entry name" value="NHL"/>
    <property type="match status" value="1"/>
</dbReference>
<feature type="repeat" description="NHL" evidence="2">
    <location>
        <begin position="132"/>
        <end position="175"/>
    </location>
</feature>
<dbReference type="InterPro" id="IPR050952">
    <property type="entry name" value="TRIM-NHL_E3_ligases"/>
</dbReference>
<evidence type="ECO:0008006" key="5">
    <source>
        <dbReference type="Google" id="ProtNLM"/>
    </source>
</evidence>
<dbReference type="Gene3D" id="2.120.10.30">
    <property type="entry name" value="TolB, C-terminal domain"/>
    <property type="match status" value="1"/>
</dbReference>
<feature type="region of interest" description="Disordered" evidence="3">
    <location>
        <begin position="1"/>
        <end position="149"/>
    </location>
</feature>
<name>C3YSW4_BRAFL</name>
<protein>
    <recommendedName>
        <fullName evidence="5">SMP-30/Gluconolactonase/LRE-like region domain-containing protein</fullName>
    </recommendedName>
</protein>
<feature type="compositionally biased region" description="Low complexity" evidence="3">
    <location>
        <begin position="95"/>
        <end position="113"/>
    </location>
</feature>
<organism>
    <name type="scientific">Branchiostoma floridae</name>
    <name type="common">Florida lancelet</name>
    <name type="synonym">Amphioxus</name>
    <dbReference type="NCBI Taxonomy" id="7739"/>
    <lineage>
        <taxon>Eukaryota</taxon>
        <taxon>Metazoa</taxon>
        <taxon>Chordata</taxon>
        <taxon>Cephalochordata</taxon>
        <taxon>Leptocardii</taxon>
        <taxon>Amphioxiformes</taxon>
        <taxon>Branchiostomatidae</taxon>
        <taxon>Branchiostoma</taxon>
    </lineage>
</organism>
<evidence type="ECO:0000256" key="1">
    <source>
        <dbReference type="ARBA" id="ARBA00022737"/>
    </source>
</evidence>
<dbReference type="InterPro" id="IPR001258">
    <property type="entry name" value="NHL_repeat"/>
</dbReference>
<proteinExistence type="predicted"/>
<keyword evidence="1" id="KW-0677">Repeat</keyword>
<dbReference type="PANTHER" id="PTHR24104:SF50">
    <property type="entry name" value="SMP-30_GLUCONOLACTONASE_LRE-LIKE REGION DOMAIN-CONTAINING PROTEIN"/>
    <property type="match status" value="1"/>
</dbReference>
<gene>
    <name evidence="4" type="ORF">BRAFLDRAFT_95130</name>
</gene>
<dbReference type="eggNOG" id="KOG2177">
    <property type="taxonomic scope" value="Eukaryota"/>
</dbReference>
<dbReference type="SUPFAM" id="SSF101898">
    <property type="entry name" value="NHL repeat"/>
    <property type="match status" value="1"/>
</dbReference>
<feature type="compositionally biased region" description="Basic and acidic residues" evidence="3">
    <location>
        <begin position="24"/>
        <end position="67"/>
    </location>
</feature>
<evidence type="ECO:0000256" key="3">
    <source>
        <dbReference type="SAM" id="MobiDB-lite"/>
    </source>
</evidence>
<dbReference type="CDD" id="cd05819">
    <property type="entry name" value="NHL"/>
    <property type="match status" value="1"/>
</dbReference>
<sequence>MAATTGHPGNSSGNHDNRVGQLDNKYHHPDNRSDHLDNRSDHPDNRSDHHDNRSGHHDNRSDPHDSSSEGTTTADRDLFFEVLPEPPKWSGDDQPATTGPPASPSSHGASLPPTTTSPLISNNPQESDIPEQIVFGGDGASPGNFSDPSGVAVSADNEIVVADVHNRRVQVFSMEGTFIRLFPAALPGTAAVSGTEDQLMYPTDVDIDQQGHVWAVGVVSFPSSGVSVVRYRDGLPVAMFAVERAAWYPKITVDTRSGRIIVGAASEVLMFHPDGSFDRSFKTGDSGISYITTDLQGNIIMTDISTSVKIYNQTGHRILTFPTNGKPLGVCTDSRGHIIVGDMARGRVEVFTGAGEFVRTAANVTNPWAIAMGPDGDLVVTNAYDNIVTIFPRRMAFLGG</sequence>
<evidence type="ECO:0000256" key="2">
    <source>
        <dbReference type="PROSITE-ProRule" id="PRU00504"/>
    </source>
</evidence>
<dbReference type="STRING" id="7739.C3YSW4"/>
<reference evidence="4" key="1">
    <citation type="journal article" date="2008" name="Nature">
        <title>The amphioxus genome and the evolution of the chordate karyotype.</title>
        <authorList>
            <consortium name="US DOE Joint Genome Institute (JGI-PGF)"/>
            <person name="Putnam N.H."/>
            <person name="Butts T."/>
            <person name="Ferrier D.E.K."/>
            <person name="Furlong R.F."/>
            <person name="Hellsten U."/>
            <person name="Kawashima T."/>
            <person name="Robinson-Rechavi M."/>
            <person name="Shoguchi E."/>
            <person name="Terry A."/>
            <person name="Yu J.-K."/>
            <person name="Benito-Gutierrez E.L."/>
            <person name="Dubchak I."/>
            <person name="Garcia-Fernandez J."/>
            <person name="Gibson-Brown J.J."/>
            <person name="Grigoriev I.V."/>
            <person name="Horton A.C."/>
            <person name="de Jong P.J."/>
            <person name="Jurka J."/>
            <person name="Kapitonov V.V."/>
            <person name="Kohara Y."/>
            <person name="Kuroki Y."/>
            <person name="Lindquist E."/>
            <person name="Lucas S."/>
            <person name="Osoegawa K."/>
            <person name="Pennacchio L.A."/>
            <person name="Salamov A.A."/>
            <person name="Satou Y."/>
            <person name="Sauka-Spengler T."/>
            <person name="Schmutz J."/>
            <person name="Shin-I T."/>
            <person name="Toyoda A."/>
            <person name="Bronner-Fraser M."/>
            <person name="Fujiyama A."/>
            <person name="Holland L.Z."/>
            <person name="Holland P.W.H."/>
            <person name="Satoh N."/>
            <person name="Rokhsar D.S."/>
        </authorList>
    </citation>
    <scope>NUCLEOTIDE SEQUENCE [LARGE SCALE GENOMIC DNA]</scope>
    <source>
        <strain evidence="4">S238N-H82</strain>
        <tissue evidence="4">Testes</tissue>
    </source>
</reference>
<feature type="compositionally biased region" description="Polar residues" evidence="3">
    <location>
        <begin position="114"/>
        <end position="126"/>
    </location>
</feature>